<organism evidence="1 2">
    <name type="scientific">Solitalea longa</name>
    <dbReference type="NCBI Taxonomy" id="2079460"/>
    <lineage>
        <taxon>Bacteria</taxon>
        <taxon>Pseudomonadati</taxon>
        <taxon>Bacteroidota</taxon>
        <taxon>Sphingobacteriia</taxon>
        <taxon>Sphingobacteriales</taxon>
        <taxon>Sphingobacteriaceae</taxon>
        <taxon>Solitalea</taxon>
    </lineage>
</organism>
<dbReference type="PANTHER" id="PTHR41729">
    <property type="entry name" value="GLUTAMYL-TRNA SYNTHETASE"/>
    <property type="match status" value="1"/>
</dbReference>
<dbReference type="PANTHER" id="PTHR41729:SF1">
    <property type="entry name" value="GLUTAMYL-TRNA SYNTHETASE"/>
    <property type="match status" value="1"/>
</dbReference>
<protein>
    <submittedName>
        <fullName evidence="1">DUF4202 domain-containing protein</fullName>
    </submittedName>
</protein>
<dbReference type="Pfam" id="PF13875">
    <property type="entry name" value="DUF4202"/>
    <property type="match status" value="1"/>
</dbReference>
<dbReference type="RefSeq" id="WP_103790181.1">
    <property type="nucleotide sequence ID" value="NZ_PQVF01000012.1"/>
</dbReference>
<name>A0A2S4ZYA2_9SPHI</name>
<keyword evidence="2" id="KW-1185">Reference proteome</keyword>
<dbReference type="AlphaFoldDB" id="A0A2S4ZYA2"/>
<evidence type="ECO:0000313" key="1">
    <source>
        <dbReference type="EMBL" id="POY35295.1"/>
    </source>
</evidence>
<evidence type="ECO:0000313" key="2">
    <source>
        <dbReference type="Proteomes" id="UP000236893"/>
    </source>
</evidence>
<reference evidence="1 2" key="1">
    <citation type="submission" date="2018-01" db="EMBL/GenBank/DDBJ databases">
        <authorList>
            <person name="Gaut B.S."/>
            <person name="Morton B.R."/>
            <person name="Clegg M.T."/>
            <person name="Duvall M.R."/>
        </authorList>
    </citation>
    <scope>NUCLEOTIDE SEQUENCE [LARGE SCALE GENOMIC DNA]</scope>
    <source>
        <strain evidence="1 2">HR-AV</strain>
    </source>
</reference>
<dbReference type="InterPro" id="IPR025255">
    <property type="entry name" value="DUF4202"/>
</dbReference>
<dbReference type="OrthoDB" id="9799165at2"/>
<dbReference type="Proteomes" id="UP000236893">
    <property type="component" value="Unassembled WGS sequence"/>
</dbReference>
<dbReference type="EMBL" id="PQVF01000012">
    <property type="protein sequence ID" value="POY35295.1"/>
    <property type="molecule type" value="Genomic_DNA"/>
</dbReference>
<comment type="caution">
    <text evidence="1">The sequence shown here is derived from an EMBL/GenBank/DDBJ whole genome shotgun (WGS) entry which is preliminary data.</text>
</comment>
<gene>
    <name evidence="1" type="ORF">C3K47_16050</name>
</gene>
<accession>A0A2S4ZYA2</accession>
<sequence length="195" mass="22670">MSLSEKLIQAFAAFDAYNANDPNKETFEGKEYPKEVLYAVRMTEQLNKYEPNAPDYVQLAARSQHIGRWESPRSSFPMDRKGYLMWRTQLYSHHASIAEKILTECGFDIQTIEKVKFLLQKKQLAQNPDTQLLEDVICLVFVHYYLDHFAAEHEDEKIVDILQKTIRKMTPKAVQATLQIPMTTKVRELIMKAAN</sequence>
<proteinExistence type="predicted"/>